<dbReference type="InterPro" id="IPR029475">
    <property type="entry name" value="DUF6807"/>
</dbReference>
<dbReference type="Pfam" id="PF22725">
    <property type="entry name" value="GFO_IDH_MocA_C3"/>
    <property type="match status" value="1"/>
</dbReference>
<dbReference type="InterPro" id="IPR052515">
    <property type="entry name" value="Gfo/Idh/MocA_Oxidoreductase"/>
</dbReference>
<evidence type="ECO:0000259" key="2">
    <source>
        <dbReference type="Pfam" id="PF01408"/>
    </source>
</evidence>
<dbReference type="Pfam" id="PF14100">
    <property type="entry name" value="DUF6807"/>
    <property type="match status" value="1"/>
</dbReference>
<dbReference type="SUPFAM" id="SSF55347">
    <property type="entry name" value="Glyceraldehyde-3-phosphate dehydrogenase-like, C-terminal domain"/>
    <property type="match status" value="1"/>
</dbReference>
<protein>
    <recommendedName>
        <fullName evidence="6">Oxidoreductase</fullName>
    </recommendedName>
</protein>
<keyword evidence="5" id="KW-1185">Reference proteome</keyword>
<accession>A0A4D4K4A4</accession>
<proteinExistence type="predicted"/>
<comment type="caution">
    <text evidence="4">The sequence shown here is derived from an EMBL/GenBank/DDBJ whole genome shotgun (WGS) entry which is preliminary data.</text>
</comment>
<feature type="domain" description="Gfo/Idh/MocA-like oxidoreductase N-terminal" evidence="2">
    <location>
        <begin position="9"/>
        <end position="129"/>
    </location>
</feature>
<dbReference type="InterPro" id="IPR055170">
    <property type="entry name" value="GFO_IDH_MocA-like_dom"/>
</dbReference>
<dbReference type="InterPro" id="IPR036291">
    <property type="entry name" value="NAD(P)-bd_dom_sf"/>
</dbReference>
<sequence length="712" mass="77316">MAAAATARIRAAVVGTGGIVTGSHLPALRDHADRVDLVAAVDVAADRLDAFRAAAAEGGTFAVTGYSDVAAMLEAERPDLVLIGTPPSLHREQTVAALKAGAWVLCEKPLCLTLAEYDEIAAAEREAGGPYASVVFQHRYGSGAVHARELLAEGALGQPLVAHCQTTWHRDTAYYAVPWRGRWETEGGGPSMGHGIHQMDLLLHLLGDWTEIRGMAGRLIHEVESEDVSTALVRFANGAMATVVNSVLSPDEVSRIRIDCADATVELTHLYGHRNDDWVYTPAPHLRDEPARQQRWRTPAADLPSSHGAQLTGLLDAIRDGVRPPAAARTPAAPSSSSPRSTRRPSPGSPCARARSCPGTRTTTPCTATTPLGRRRQRPPPPRRAEAAMTQHITVTHTHGTRISVASGGVELMAYVYRPDPEAFEARKPYAHPLRTLAGNPVSGYRPSDHRWHKGLQMTSSHLSGQNFWGGNSYLGPEQGYQHVEERVGSMRHDGFEEFAVADDRLRFVENLTWVANPSVQHSGGQEWAREVRTIELHSVEPEEGTWALDWSIRLTNIRGEALHFGSPTTAGREMAGYTGLNWRGPRDFTGGDVIGPDGRGGEGEKGASDLMGTPAAEAPWVAFTGEHDGVDGHSTLLFAHAPENLDNTESIHASHWFVRSEPIPSVAPSWAFFEEFELPPGESFGYRYRVVVADGAWDRARAEGYLKNHGW</sequence>
<dbReference type="PANTHER" id="PTHR43249">
    <property type="entry name" value="UDP-N-ACETYL-2-AMINO-2-DEOXY-D-GLUCURONATE OXIDASE"/>
    <property type="match status" value="1"/>
</dbReference>
<feature type="region of interest" description="Disordered" evidence="1">
    <location>
        <begin position="284"/>
        <end position="308"/>
    </location>
</feature>
<feature type="domain" description="GFO/IDH/MocA-like oxidoreductase" evidence="3">
    <location>
        <begin position="146"/>
        <end position="265"/>
    </location>
</feature>
<dbReference type="Gene3D" id="3.40.50.720">
    <property type="entry name" value="NAD(P)-binding Rossmann-like Domain"/>
    <property type="match status" value="1"/>
</dbReference>
<feature type="compositionally biased region" description="Low complexity" evidence="1">
    <location>
        <begin position="358"/>
        <end position="371"/>
    </location>
</feature>
<evidence type="ECO:0000313" key="4">
    <source>
        <dbReference type="EMBL" id="GDY42902.1"/>
    </source>
</evidence>
<dbReference type="Gene3D" id="3.30.360.10">
    <property type="entry name" value="Dihydrodipicolinate Reductase, domain 2"/>
    <property type="match status" value="1"/>
</dbReference>
<dbReference type="PANTHER" id="PTHR43249:SF1">
    <property type="entry name" value="D-GLUCOSIDE 3-DEHYDROGENASE"/>
    <property type="match status" value="1"/>
</dbReference>
<feature type="compositionally biased region" description="Low complexity" evidence="1">
    <location>
        <begin position="324"/>
        <end position="350"/>
    </location>
</feature>
<feature type="region of interest" description="Disordered" evidence="1">
    <location>
        <begin position="324"/>
        <end position="386"/>
    </location>
</feature>
<reference evidence="4 5" key="1">
    <citation type="journal article" date="2020" name="Int. J. Syst. Evol. Microbiol.">
        <title>Reclassification of Streptomyces castelarensis and Streptomyces sporoclivatus as later heterotypic synonyms of Streptomyces antimycoticus.</title>
        <authorList>
            <person name="Komaki H."/>
            <person name="Tamura T."/>
        </authorList>
    </citation>
    <scope>NUCLEOTIDE SEQUENCE [LARGE SCALE GENOMIC DNA]</scope>
    <source>
        <strain evidence="4 5">NBRC 12839</strain>
    </source>
</reference>
<organism evidence="4 5">
    <name type="scientific">Streptomyces antimycoticus</name>
    <dbReference type="NCBI Taxonomy" id="68175"/>
    <lineage>
        <taxon>Bacteria</taxon>
        <taxon>Bacillati</taxon>
        <taxon>Actinomycetota</taxon>
        <taxon>Actinomycetes</taxon>
        <taxon>Kitasatosporales</taxon>
        <taxon>Streptomycetaceae</taxon>
        <taxon>Streptomyces</taxon>
        <taxon>Streptomyces violaceusniger group</taxon>
    </lineage>
</organism>
<dbReference type="InterPro" id="IPR000683">
    <property type="entry name" value="Gfo/Idh/MocA-like_OxRdtase_N"/>
</dbReference>
<dbReference type="EMBL" id="BJHV01000001">
    <property type="protein sequence ID" value="GDY42902.1"/>
    <property type="molecule type" value="Genomic_DNA"/>
</dbReference>
<dbReference type="Proteomes" id="UP000299290">
    <property type="component" value="Unassembled WGS sequence"/>
</dbReference>
<gene>
    <name evidence="4" type="ORF">SANT12839_037840</name>
</gene>
<dbReference type="AlphaFoldDB" id="A0A4D4K4A4"/>
<dbReference type="GO" id="GO:0000166">
    <property type="term" value="F:nucleotide binding"/>
    <property type="evidence" value="ECO:0007669"/>
    <property type="project" value="InterPro"/>
</dbReference>
<dbReference type="Pfam" id="PF01408">
    <property type="entry name" value="GFO_IDH_MocA"/>
    <property type="match status" value="1"/>
</dbReference>
<evidence type="ECO:0008006" key="6">
    <source>
        <dbReference type="Google" id="ProtNLM"/>
    </source>
</evidence>
<dbReference type="SUPFAM" id="SSF51735">
    <property type="entry name" value="NAD(P)-binding Rossmann-fold domains"/>
    <property type="match status" value="1"/>
</dbReference>
<evidence type="ECO:0000256" key="1">
    <source>
        <dbReference type="SAM" id="MobiDB-lite"/>
    </source>
</evidence>
<evidence type="ECO:0000313" key="5">
    <source>
        <dbReference type="Proteomes" id="UP000299290"/>
    </source>
</evidence>
<evidence type="ECO:0000259" key="3">
    <source>
        <dbReference type="Pfam" id="PF22725"/>
    </source>
</evidence>
<name>A0A4D4K4A4_9ACTN</name>